<dbReference type="SUPFAM" id="SSF49464">
    <property type="entry name" value="Carboxypeptidase regulatory domain-like"/>
    <property type="match status" value="1"/>
</dbReference>
<dbReference type="RefSeq" id="WP_106293352.1">
    <property type="nucleotide sequence ID" value="NZ_PVTH01000006.1"/>
</dbReference>
<evidence type="ECO:0000259" key="2">
    <source>
        <dbReference type="Pfam" id="PF14905"/>
    </source>
</evidence>
<feature type="signal peptide" evidence="1">
    <location>
        <begin position="1"/>
        <end position="19"/>
    </location>
</feature>
<dbReference type="AlphaFoldDB" id="A0A2T0U335"/>
<sequence length="891" mass="100314">MKVFVILFALLLSSPSLTAQSIKYFVRGTLQDTTGTGISGATVLLTSDADSISVRTNERGFYSFQEVASSAFKLSLSNLGYQSLEKEYVLDPDNFYIELEPLQLQAQSYELNQILITGKQLLVIKKDTIEYHSRNYKLRENAYTEDLMRLLPGIILGRDGNIIAQGRQISKITVNGRDFFGGDIETVIKNIPANLIEKIQVINDYGDKGRLTGTGDGRAQKIINIKTWANLRKGYFGNANAGIGTEGRYQVSALANYFNNNRETGVYGNLNNNNSNLSGSGYTLKNGGENGLTTLNAFGLNHREKHNKNLTSFGSYNFSNAQNELLSETFRQNIYPDNTKITNNDTSSVESNAYDHLFQWNIEYDRNKVDYIQITPSISYNRKKTGREVDLSQNKLLNSFLADSLRQVTDEEIFNSSPLLGLKVVANHRFAKPGRNIYAEVNVKNGQNTSRQSLNARLNYFDRRGNLSVDSIQRTFHRNANENFSASGRVSYIEPVGNGSRVELGYTYDYSGFLNDRETTRADQRRRIDSLSDKYEYSFMTNTVSLSFRHNGQKHSYALGVSVQPTQLSGESINRNIYVNRNGLNIVPELNYTYTFSSEKSFAFNYAATSNPPSYLQLQPVRDVTNPQYPVTGNPTLKSELWHTVDFSYNSFDFDTGNTLFTNLNASLVQDQVVSNTVLVYQEGNIVTQETFFENVNGGFQLGGIYNASLPLVGRKLILDINGSVNYNNNVSLSNYTRISGKNFVASQNFRMQVNPGGKFELNPSVTYTFNKTAYSIDEYEKNNLSSWALSASGRWNITPSFILGSAFDKNFYNGLAGSVKTNPLILNTYLELQFLKAKKGALRFTGFDLFDQNANVQRMVLNNSIFDNRSNKLGRYFMLLFTLNLNKFET</sequence>
<organism evidence="3 4">
    <name type="scientific">Arcticibacter pallidicorallinus</name>
    <dbReference type="NCBI Taxonomy" id="1259464"/>
    <lineage>
        <taxon>Bacteria</taxon>
        <taxon>Pseudomonadati</taxon>
        <taxon>Bacteroidota</taxon>
        <taxon>Sphingobacteriia</taxon>
        <taxon>Sphingobacteriales</taxon>
        <taxon>Sphingobacteriaceae</taxon>
        <taxon>Arcticibacter</taxon>
    </lineage>
</organism>
<dbReference type="OrthoDB" id="1086219at2"/>
<dbReference type="InterPro" id="IPR008969">
    <property type="entry name" value="CarboxyPept-like_regulatory"/>
</dbReference>
<gene>
    <name evidence="3" type="ORF">B0I27_10672</name>
</gene>
<keyword evidence="1" id="KW-0732">Signal</keyword>
<protein>
    <submittedName>
        <fullName evidence="3">Carboxypeptidase family protein</fullName>
    </submittedName>
</protein>
<feature type="domain" description="Outer membrane protein beta-barrel" evidence="2">
    <location>
        <begin position="428"/>
        <end position="782"/>
    </location>
</feature>
<proteinExistence type="predicted"/>
<accession>A0A2T0U335</accession>
<dbReference type="GO" id="GO:0004180">
    <property type="term" value="F:carboxypeptidase activity"/>
    <property type="evidence" value="ECO:0007669"/>
    <property type="project" value="UniProtKB-KW"/>
</dbReference>
<dbReference type="Gene3D" id="2.60.40.1120">
    <property type="entry name" value="Carboxypeptidase-like, regulatory domain"/>
    <property type="match status" value="1"/>
</dbReference>
<reference evidence="3 4" key="1">
    <citation type="submission" date="2018-03" db="EMBL/GenBank/DDBJ databases">
        <title>Genomic Encyclopedia of Type Strains, Phase III (KMG-III): the genomes of soil and plant-associated and newly described type strains.</title>
        <authorList>
            <person name="Whitman W."/>
        </authorList>
    </citation>
    <scope>NUCLEOTIDE SEQUENCE [LARGE SCALE GENOMIC DNA]</scope>
    <source>
        <strain evidence="3 4">CGMCC 1.9313</strain>
    </source>
</reference>
<keyword evidence="3" id="KW-0645">Protease</keyword>
<dbReference type="SUPFAM" id="SSF56935">
    <property type="entry name" value="Porins"/>
    <property type="match status" value="1"/>
</dbReference>
<dbReference type="Proteomes" id="UP000238034">
    <property type="component" value="Unassembled WGS sequence"/>
</dbReference>
<keyword evidence="3" id="KW-0121">Carboxypeptidase</keyword>
<keyword evidence="4" id="KW-1185">Reference proteome</keyword>
<evidence type="ECO:0000256" key="1">
    <source>
        <dbReference type="SAM" id="SignalP"/>
    </source>
</evidence>
<comment type="caution">
    <text evidence="3">The sequence shown here is derived from an EMBL/GenBank/DDBJ whole genome shotgun (WGS) entry which is preliminary data.</text>
</comment>
<evidence type="ECO:0000313" key="4">
    <source>
        <dbReference type="Proteomes" id="UP000238034"/>
    </source>
</evidence>
<dbReference type="Pfam" id="PF14905">
    <property type="entry name" value="OMP_b-brl_3"/>
    <property type="match status" value="1"/>
</dbReference>
<evidence type="ECO:0000313" key="3">
    <source>
        <dbReference type="EMBL" id="PRY52313.1"/>
    </source>
</evidence>
<dbReference type="EMBL" id="PVTH01000006">
    <property type="protein sequence ID" value="PRY52313.1"/>
    <property type="molecule type" value="Genomic_DNA"/>
</dbReference>
<dbReference type="Pfam" id="PF13620">
    <property type="entry name" value="CarboxypepD_reg"/>
    <property type="match status" value="1"/>
</dbReference>
<keyword evidence="3" id="KW-0378">Hydrolase</keyword>
<name>A0A2T0U335_9SPHI</name>
<dbReference type="InterPro" id="IPR041700">
    <property type="entry name" value="OMP_b-brl_3"/>
</dbReference>
<feature type="chain" id="PRO_5015597167" evidence="1">
    <location>
        <begin position="20"/>
        <end position="891"/>
    </location>
</feature>